<reference evidence="2" key="1">
    <citation type="submission" date="2019-08" db="EMBL/GenBank/DDBJ databases">
        <title>The genome of the North American firefly Photinus pyralis.</title>
        <authorList>
            <consortium name="Photinus pyralis genome working group"/>
            <person name="Fallon T.R."/>
            <person name="Sander Lower S.E."/>
            <person name="Weng J.-K."/>
        </authorList>
    </citation>
    <scope>NUCLEOTIDE SEQUENCE</scope>
    <source>
        <strain evidence="2">TRF0915ILg1</strain>
        <tissue evidence="2">Whole body</tissue>
    </source>
</reference>
<dbReference type="Proteomes" id="UP000801492">
    <property type="component" value="Unassembled WGS sequence"/>
</dbReference>
<dbReference type="InterPro" id="IPR042163">
    <property type="entry name" value="PHF12"/>
</dbReference>
<dbReference type="PANTHER" id="PTHR46309">
    <property type="entry name" value="PHD FINGER PROTEIN 12"/>
    <property type="match status" value="1"/>
</dbReference>
<evidence type="ECO:0000313" key="2">
    <source>
        <dbReference type="EMBL" id="KAF2896266.1"/>
    </source>
</evidence>
<proteinExistence type="predicted"/>
<name>A0A8K0GEM1_IGNLU</name>
<comment type="caution">
    <text evidence="2">The sequence shown here is derived from an EMBL/GenBank/DDBJ whole genome shotgun (WGS) entry which is preliminary data.</text>
</comment>
<dbReference type="AlphaFoldDB" id="A0A8K0GEM1"/>
<dbReference type="SUPFAM" id="SSF49879">
    <property type="entry name" value="SMAD/FHA domain"/>
    <property type="match status" value="1"/>
</dbReference>
<dbReference type="PROSITE" id="PS50006">
    <property type="entry name" value="FHA_DOMAIN"/>
    <property type="match status" value="1"/>
</dbReference>
<dbReference type="Pfam" id="PF00498">
    <property type="entry name" value="FHA"/>
    <property type="match status" value="1"/>
</dbReference>
<accession>A0A8K0GEM1</accession>
<feature type="domain" description="FHA" evidence="1">
    <location>
        <begin position="79"/>
        <end position="133"/>
    </location>
</feature>
<sequence length="224" mass="25295">NDVERINRLFASPRRRKPRPKLYVPTRAIICPVISDRYYNTWTLEVDSARIKHDDSFMGHQAIASPRLPAAVAMKYRSISFGKGNTNDIPLDALGHCNYISPKHAVLFYDEVDHCYELLNYSCYGTYVDNALAANDEICKHGKEDKQQIIESEEEHDPKRIKISPLVKRSCNKQPTIRCGCSPSSFEALTSGWEGSLTVKHGSVLRFGCMSFVFSVVDNSTEST</sequence>
<dbReference type="PANTHER" id="PTHR46309:SF1">
    <property type="entry name" value="PHD FINGER PROTEIN 12"/>
    <property type="match status" value="1"/>
</dbReference>
<dbReference type="InterPro" id="IPR000253">
    <property type="entry name" value="FHA_dom"/>
</dbReference>
<feature type="non-terminal residue" evidence="2">
    <location>
        <position position="1"/>
    </location>
</feature>
<dbReference type="InterPro" id="IPR008984">
    <property type="entry name" value="SMAD_FHA_dom_sf"/>
</dbReference>
<organism evidence="2 3">
    <name type="scientific">Ignelater luminosus</name>
    <name type="common">Cucubano</name>
    <name type="synonym">Pyrophorus luminosus</name>
    <dbReference type="NCBI Taxonomy" id="2038154"/>
    <lineage>
        <taxon>Eukaryota</taxon>
        <taxon>Metazoa</taxon>
        <taxon>Ecdysozoa</taxon>
        <taxon>Arthropoda</taxon>
        <taxon>Hexapoda</taxon>
        <taxon>Insecta</taxon>
        <taxon>Pterygota</taxon>
        <taxon>Neoptera</taxon>
        <taxon>Endopterygota</taxon>
        <taxon>Coleoptera</taxon>
        <taxon>Polyphaga</taxon>
        <taxon>Elateriformia</taxon>
        <taxon>Elateroidea</taxon>
        <taxon>Elateridae</taxon>
        <taxon>Agrypninae</taxon>
        <taxon>Pyrophorini</taxon>
        <taxon>Ignelater</taxon>
    </lineage>
</organism>
<evidence type="ECO:0000313" key="3">
    <source>
        <dbReference type="Proteomes" id="UP000801492"/>
    </source>
</evidence>
<evidence type="ECO:0000259" key="1">
    <source>
        <dbReference type="PROSITE" id="PS50006"/>
    </source>
</evidence>
<dbReference type="GO" id="GO:0070822">
    <property type="term" value="C:Sin3-type complex"/>
    <property type="evidence" value="ECO:0007669"/>
    <property type="project" value="TreeGrafter"/>
</dbReference>
<protein>
    <recommendedName>
        <fullName evidence="1">FHA domain-containing protein</fullName>
    </recommendedName>
</protein>
<dbReference type="EMBL" id="VTPC01005228">
    <property type="protein sequence ID" value="KAF2896266.1"/>
    <property type="molecule type" value="Genomic_DNA"/>
</dbReference>
<dbReference type="GO" id="GO:0003714">
    <property type="term" value="F:transcription corepressor activity"/>
    <property type="evidence" value="ECO:0007669"/>
    <property type="project" value="InterPro"/>
</dbReference>
<dbReference type="OrthoDB" id="1919692at2759"/>
<gene>
    <name evidence="2" type="ORF">ILUMI_09906</name>
</gene>
<dbReference type="Gene3D" id="2.60.200.20">
    <property type="match status" value="1"/>
</dbReference>
<dbReference type="GO" id="GO:0000122">
    <property type="term" value="P:negative regulation of transcription by RNA polymerase II"/>
    <property type="evidence" value="ECO:0007669"/>
    <property type="project" value="TreeGrafter"/>
</dbReference>
<keyword evidence="3" id="KW-1185">Reference proteome</keyword>